<dbReference type="AlphaFoldDB" id="A0A4R9BGF9"/>
<reference evidence="3 4" key="1">
    <citation type="submission" date="2019-03" db="EMBL/GenBank/DDBJ databases">
        <title>Genomics of glacier-inhabiting Cryobacterium strains.</title>
        <authorList>
            <person name="Liu Q."/>
            <person name="Xin Y.-H."/>
        </authorList>
    </citation>
    <scope>NUCLEOTIDE SEQUENCE [LARGE SCALE GENOMIC DNA]</scope>
    <source>
        <strain evidence="3 4">Sr59</strain>
    </source>
</reference>
<keyword evidence="4" id="KW-1185">Reference proteome</keyword>
<comment type="similarity">
    <text evidence="1">Belongs to the transferase hexapeptide repeat family.</text>
</comment>
<organism evidence="3 4">
    <name type="scientific">Cryobacterium lactosi</name>
    <dbReference type="NCBI Taxonomy" id="1259202"/>
    <lineage>
        <taxon>Bacteria</taxon>
        <taxon>Bacillati</taxon>
        <taxon>Actinomycetota</taxon>
        <taxon>Actinomycetes</taxon>
        <taxon>Micrococcales</taxon>
        <taxon>Microbacteriaceae</taxon>
        <taxon>Cryobacterium</taxon>
    </lineage>
</organism>
<evidence type="ECO:0000256" key="2">
    <source>
        <dbReference type="ARBA" id="ARBA00022679"/>
    </source>
</evidence>
<evidence type="ECO:0000313" key="3">
    <source>
        <dbReference type="EMBL" id="TFD83901.1"/>
    </source>
</evidence>
<keyword evidence="2 3" id="KW-0808">Transferase</keyword>
<dbReference type="GO" id="GO:0005829">
    <property type="term" value="C:cytosol"/>
    <property type="evidence" value="ECO:0007669"/>
    <property type="project" value="TreeGrafter"/>
</dbReference>
<dbReference type="SUPFAM" id="SSF51161">
    <property type="entry name" value="Trimeric LpxA-like enzymes"/>
    <property type="match status" value="1"/>
</dbReference>
<dbReference type="InterPro" id="IPR051159">
    <property type="entry name" value="Hexapeptide_acetyltransf"/>
</dbReference>
<protein>
    <submittedName>
        <fullName evidence="3">Acetyltransferase</fullName>
    </submittedName>
</protein>
<accession>A0A4R9BGF9</accession>
<evidence type="ECO:0000313" key="4">
    <source>
        <dbReference type="Proteomes" id="UP000298468"/>
    </source>
</evidence>
<dbReference type="GO" id="GO:0008374">
    <property type="term" value="F:O-acyltransferase activity"/>
    <property type="evidence" value="ECO:0007669"/>
    <property type="project" value="TreeGrafter"/>
</dbReference>
<comment type="caution">
    <text evidence="3">The sequence shown here is derived from an EMBL/GenBank/DDBJ whole genome shotgun (WGS) entry which is preliminary data.</text>
</comment>
<dbReference type="EMBL" id="SOHM01000047">
    <property type="protein sequence ID" value="TFD83901.1"/>
    <property type="molecule type" value="Genomic_DNA"/>
</dbReference>
<name>A0A4R9BGF9_9MICO</name>
<proteinExistence type="inferred from homology"/>
<gene>
    <name evidence="3" type="ORF">E3T61_20340</name>
</gene>
<dbReference type="Proteomes" id="UP000298468">
    <property type="component" value="Unassembled WGS sequence"/>
</dbReference>
<evidence type="ECO:0000256" key="1">
    <source>
        <dbReference type="ARBA" id="ARBA00007274"/>
    </source>
</evidence>
<dbReference type="CDD" id="cd05825">
    <property type="entry name" value="LbH_wcaF_like"/>
    <property type="match status" value="1"/>
</dbReference>
<dbReference type="PANTHER" id="PTHR23416:SF23">
    <property type="entry name" value="ACETYLTRANSFERASE C18B11.09C-RELATED"/>
    <property type="match status" value="1"/>
</dbReference>
<dbReference type="OrthoDB" id="2643438at2"/>
<dbReference type="Gene3D" id="2.160.10.10">
    <property type="entry name" value="Hexapeptide repeat proteins"/>
    <property type="match status" value="1"/>
</dbReference>
<dbReference type="PANTHER" id="PTHR23416">
    <property type="entry name" value="SIALIC ACID SYNTHASE-RELATED"/>
    <property type="match status" value="1"/>
</dbReference>
<dbReference type="InterPro" id="IPR011004">
    <property type="entry name" value="Trimer_LpxA-like_sf"/>
</dbReference>
<sequence length="195" mass="21607">MGFREPNQPSNVRVIDLADAPGEKTAWDRPKAQVYLWAIVELLLITNAWQVSSTLRIRALRLFGAEIGDGVIFRPRTRVKFPWKLHIGDRAWIGEGVWFHNQDHIHIGSDVVISQETFLTTGTHAYRRDMSLLTRPILIESGVWITSRCMVLGGVTVGTSALVKPMSLVSEDVAPNTIVGGNPARPLGTRFPTAA</sequence>